<dbReference type="EC" id="2.7.1.148" evidence="2 9"/>
<keyword evidence="6 9" id="KW-0418">Kinase</keyword>
<dbReference type="Pfam" id="PF08544">
    <property type="entry name" value="GHMP_kinases_C"/>
    <property type="match status" value="1"/>
</dbReference>
<proteinExistence type="inferred from homology"/>
<evidence type="ECO:0000256" key="7">
    <source>
        <dbReference type="ARBA" id="ARBA00022840"/>
    </source>
</evidence>
<dbReference type="KEGG" id="broo:brsh051_19310"/>
<dbReference type="Gene3D" id="3.30.230.10">
    <property type="match status" value="1"/>
</dbReference>
<dbReference type="HAMAP" id="MF_00061">
    <property type="entry name" value="IspE"/>
    <property type="match status" value="1"/>
</dbReference>
<organism evidence="12 13">
    <name type="scientific">Brooklawnia propionicigenes</name>
    <dbReference type="NCBI Taxonomy" id="3041175"/>
    <lineage>
        <taxon>Bacteria</taxon>
        <taxon>Bacillati</taxon>
        <taxon>Actinomycetota</taxon>
        <taxon>Actinomycetes</taxon>
        <taxon>Propionibacteriales</taxon>
        <taxon>Propionibacteriaceae</taxon>
        <taxon>Brooklawnia</taxon>
    </lineage>
</organism>
<dbReference type="PANTHER" id="PTHR43527">
    <property type="entry name" value="4-DIPHOSPHOCYTIDYL-2-C-METHYL-D-ERYTHRITOL KINASE, CHLOROPLASTIC"/>
    <property type="match status" value="1"/>
</dbReference>
<dbReference type="AlphaFoldDB" id="A0AAN0K772"/>
<comment type="similarity">
    <text evidence="1 9">Belongs to the GHMP kinase family. IspE subfamily.</text>
</comment>
<dbReference type="PANTHER" id="PTHR43527:SF2">
    <property type="entry name" value="4-DIPHOSPHOCYTIDYL-2-C-METHYL-D-ERYTHRITOL KINASE, CHLOROPLASTIC"/>
    <property type="match status" value="1"/>
</dbReference>
<dbReference type="PIRSF" id="PIRSF010376">
    <property type="entry name" value="IspE"/>
    <property type="match status" value="1"/>
</dbReference>
<keyword evidence="13" id="KW-1185">Reference proteome</keyword>
<dbReference type="NCBIfam" id="NF002870">
    <property type="entry name" value="PRK03188.1"/>
    <property type="match status" value="1"/>
</dbReference>
<evidence type="ECO:0000256" key="5">
    <source>
        <dbReference type="ARBA" id="ARBA00022741"/>
    </source>
</evidence>
<reference evidence="12" key="1">
    <citation type="journal article" date="2024" name="Int. J. Syst. Evol. Microbiol.">
        <title>Brooklawnia propionicigenes sp. nov., a facultatively anaerobic, propionate-producing bacterium isolated from a methanogenic reactor treating waste from cattle farms.</title>
        <authorList>
            <person name="Akita Y."/>
            <person name="Ueki A."/>
            <person name="Tonouchi A."/>
            <person name="Sugawara Y."/>
            <person name="Honma S."/>
            <person name="Kaku N."/>
            <person name="Ueki K."/>
        </authorList>
    </citation>
    <scope>NUCLEOTIDE SEQUENCE</scope>
    <source>
        <strain evidence="12">SH051</strain>
    </source>
</reference>
<name>A0AAN0K772_9ACTN</name>
<dbReference type="NCBIfam" id="TIGR00154">
    <property type="entry name" value="ispE"/>
    <property type="match status" value="1"/>
</dbReference>
<evidence type="ECO:0000256" key="9">
    <source>
        <dbReference type="HAMAP-Rule" id="MF_00061"/>
    </source>
</evidence>
<evidence type="ECO:0000256" key="1">
    <source>
        <dbReference type="ARBA" id="ARBA00009684"/>
    </source>
</evidence>
<dbReference type="Proteomes" id="UP001431656">
    <property type="component" value="Chromosome"/>
</dbReference>
<evidence type="ECO:0000313" key="13">
    <source>
        <dbReference type="Proteomes" id="UP001431656"/>
    </source>
</evidence>
<dbReference type="GO" id="GO:0050515">
    <property type="term" value="F:4-(cytidine 5'-diphospho)-2-C-methyl-D-erythritol kinase activity"/>
    <property type="evidence" value="ECO:0007669"/>
    <property type="project" value="UniProtKB-UniRule"/>
</dbReference>
<dbReference type="InterPro" id="IPR004424">
    <property type="entry name" value="IspE"/>
</dbReference>
<dbReference type="InterPro" id="IPR006204">
    <property type="entry name" value="GHMP_kinase_N_dom"/>
</dbReference>
<keyword evidence="4 9" id="KW-0808">Transferase</keyword>
<gene>
    <name evidence="9" type="primary">ispE</name>
    <name evidence="12" type="ORF">brsh051_19310</name>
</gene>
<evidence type="ECO:0000259" key="11">
    <source>
        <dbReference type="Pfam" id="PF08544"/>
    </source>
</evidence>
<evidence type="ECO:0000313" key="12">
    <source>
        <dbReference type="EMBL" id="BEH02650.1"/>
    </source>
</evidence>
<comment type="catalytic activity">
    <reaction evidence="9">
        <text>4-CDP-2-C-methyl-D-erythritol + ATP = 4-CDP-2-C-methyl-D-erythritol 2-phosphate + ADP + H(+)</text>
        <dbReference type="Rhea" id="RHEA:18437"/>
        <dbReference type="ChEBI" id="CHEBI:15378"/>
        <dbReference type="ChEBI" id="CHEBI:30616"/>
        <dbReference type="ChEBI" id="CHEBI:57823"/>
        <dbReference type="ChEBI" id="CHEBI:57919"/>
        <dbReference type="ChEBI" id="CHEBI:456216"/>
        <dbReference type="EC" id="2.7.1.148"/>
    </reaction>
</comment>
<sequence>MRVPAKVNLALCVGPRRADGYHDLATVFQAVSLYDRLRARPRADGRICAQMTGEGSEQLPCDRTNLVVRAAWLLRERYPGQTAGKGVDLAVDKQIPMAGGMAGGSADAAGTLLACNRLWGLNLPVGELAELGAELGSDVSFLLYGGNALGLGRGEQLTPLAASGRLEWVFATAPRGLATPLVYRRFDEMADRGAIVPDAGLPDEVIEQLSCGVAERVAACLRNDLQAPALELYPELVQTLRAGATAGALATLVSGSGPTCAFLAADAAAADRLAAELPKHAPEVRDVRRAYGPVSGPSIVDRA</sequence>
<dbReference type="SUPFAM" id="SSF55060">
    <property type="entry name" value="GHMP Kinase, C-terminal domain"/>
    <property type="match status" value="1"/>
</dbReference>
<accession>A0AAN0K772</accession>
<keyword evidence="7 9" id="KW-0067">ATP-binding</keyword>
<dbReference type="SUPFAM" id="SSF54211">
    <property type="entry name" value="Ribosomal protein S5 domain 2-like"/>
    <property type="match status" value="1"/>
</dbReference>
<dbReference type="EMBL" id="AP028056">
    <property type="protein sequence ID" value="BEH02650.1"/>
    <property type="molecule type" value="Genomic_DNA"/>
</dbReference>
<evidence type="ECO:0000256" key="8">
    <source>
        <dbReference type="ARBA" id="ARBA00032554"/>
    </source>
</evidence>
<dbReference type="GO" id="GO:0016114">
    <property type="term" value="P:terpenoid biosynthetic process"/>
    <property type="evidence" value="ECO:0007669"/>
    <property type="project" value="UniProtKB-UniRule"/>
</dbReference>
<dbReference type="InterPro" id="IPR013750">
    <property type="entry name" value="GHMP_kinase_C_dom"/>
</dbReference>
<feature type="active site" evidence="9">
    <location>
        <position position="138"/>
    </location>
</feature>
<keyword evidence="9" id="KW-0414">Isoprene biosynthesis</keyword>
<evidence type="ECO:0000256" key="2">
    <source>
        <dbReference type="ARBA" id="ARBA00012052"/>
    </source>
</evidence>
<evidence type="ECO:0000256" key="6">
    <source>
        <dbReference type="ARBA" id="ARBA00022777"/>
    </source>
</evidence>
<dbReference type="GO" id="GO:0005524">
    <property type="term" value="F:ATP binding"/>
    <property type="evidence" value="ECO:0007669"/>
    <property type="project" value="UniProtKB-UniRule"/>
</dbReference>
<evidence type="ECO:0000256" key="4">
    <source>
        <dbReference type="ARBA" id="ARBA00022679"/>
    </source>
</evidence>
<feature type="domain" description="GHMP kinase N-terminal" evidence="10">
    <location>
        <begin position="65"/>
        <end position="146"/>
    </location>
</feature>
<feature type="active site" evidence="9">
    <location>
        <position position="6"/>
    </location>
</feature>
<protein>
    <recommendedName>
        <fullName evidence="3 9">4-diphosphocytidyl-2-C-methyl-D-erythritol kinase</fullName>
        <shortName evidence="9">CMK</shortName>
        <ecNumber evidence="2 9">2.7.1.148</ecNumber>
    </recommendedName>
    <alternativeName>
        <fullName evidence="8 9">4-(cytidine-5'-diphospho)-2-C-methyl-D-erythritol kinase</fullName>
    </alternativeName>
</protein>
<dbReference type="InterPro" id="IPR020568">
    <property type="entry name" value="Ribosomal_Su5_D2-typ_SF"/>
</dbReference>
<dbReference type="Gene3D" id="3.30.70.890">
    <property type="entry name" value="GHMP kinase, C-terminal domain"/>
    <property type="match status" value="1"/>
</dbReference>
<comment type="pathway">
    <text evidence="9">Isoprenoid biosynthesis; isopentenyl diphosphate biosynthesis via DXP pathway; isopentenyl diphosphate from 1-deoxy-D-xylulose 5-phosphate: step 3/6.</text>
</comment>
<comment type="function">
    <text evidence="9">Catalyzes the phosphorylation of the position 2 hydroxy group of 4-diphosphocytidyl-2C-methyl-D-erythritol.</text>
</comment>
<feature type="binding site" evidence="9">
    <location>
        <begin position="96"/>
        <end position="106"/>
    </location>
    <ligand>
        <name>ATP</name>
        <dbReference type="ChEBI" id="CHEBI:30616"/>
    </ligand>
</feature>
<keyword evidence="5 9" id="KW-0547">Nucleotide-binding</keyword>
<evidence type="ECO:0000259" key="10">
    <source>
        <dbReference type="Pfam" id="PF00288"/>
    </source>
</evidence>
<dbReference type="Pfam" id="PF00288">
    <property type="entry name" value="GHMP_kinases_N"/>
    <property type="match status" value="1"/>
</dbReference>
<feature type="domain" description="GHMP kinase C-terminal" evidence="11">
    <location>
        <begin position="216"/>
        <end position="281"/>
    </location>
</feature>
<dbReference type="InterPro" id="IPR014721">
    <property type="entry name" value="Ribsml_uS5_D2-typ_fold_subgr"/>
</dbReference>
<evidence type="ECO:0000256" key="3">
    <source>
        <dbReference type="ARBA" id="ARBA00017473"/>
    </source>
</evidence>
<dbReference type="GO" id="GO:0019288">
    <property type="term" value="P:isopentenyl diphosphate biosynthetic process, methylerythritol 4-phosphate pathway"/>
    <property type="evidence" value="ECO:0007669"/>
    <property type="project" value="UniProtKB-UniRule"/>
</dbReference>
<dbReference type="InterPro" id="IPR036554">
    <property type="entry name" value="GHMP_kinase_C_sf"/>
</dbReference>